<dbReference type="InterPro" id="IPR018510">
    <property type="entry name" value="DAP_epimerase_AS"/>
</dbReference>
<feature type="binding site" evidence="8">
    <location>
        <begin position="264"/>
        <end position="265"/>
    </location>
    <ligand>
        <name>substrate</name>
    </ligand>
</feature>
<accession>A0A261G2C1</accession>
<feature type="active site" description="Proton acceptor" evidence="8">
    <location>
        <position position="273"/>
    </location>
</feature>
<evidence type="ECO:0000256" key="2">
    <source>
        <dbReference type="ARBA" id="ARBA00010219"/>
    </source>
</evidence>
<comment type="caution">
    <text evidence="8">Lacks conserved residue(s) required for the propagation of feature annotation.</text>
</comment>
<dbReference type="UniPathway" id="UPA00034">
    <property type="reaction ID" value="UER00025"/>
</dbReference>
<evidence type="ECO:0000256" key="9">
    <source>
        <dbReference type="PROSITE-ProRule" id="PRU10125"/>
    </source>
</evidence>
<dbReference type="SUPFAM" id="SSF54506">
    <property type="entry name" value="Diaminopimelate epimerase-like"/>
    <property type="match status" value="2"/>
</dbReference>
<dbReference type="HAMAP" id="MF_00197">
    <property type="entry name" value="DAP_epimerase"/>
    <property type="match status" value="1"/>
</dbReference>
<proteinExistence type="inferred from homology"/>
<comment type="catalytic activity">
    <reaction evidence="7 8">
        <text>(2S,6S)-2,6-diaminopimelate = meso-2,6-diaminopimelate</text>
        <dbReference type="Rhea" id="RHEA:15393"/>
        <dbReference type="ChEBI" id="CHEBI:57609"/>
        <dbReference type="ChEBI" id="CHEBI:57791"/>
        <dbReference type="EC" id="5.1.1.7"/>
    </reaction>
</comment>
<feature type="binding site" evidence="8">
    <location>
        <begin position="274"/>
        <end position="275"/>
    </location>
    <ligand>
        <name>substrate</name>
    </ligand>
</feature>
<dbReference type="Proteomes" id="UP000216451">
    <property type="component" value="Unassembled WGS sequence"/>
</dbReference>
<keyword evidence="6 8" id="KW-0413">Isomerase</keyword>
<comment type="caution">
    <text evidence="10">The sequence shown here is derived from an EMBL/GenBank/DDBJ whole genome shotgun (WGS) entry which is preliminary data.</text>
</comment>
<evidence type="ECO:0000256" key="6">
    <source>
        <dbReference type="ARBA" id="ARBA00023235"/>
    </source>
</evidence>
<dbReference type="GO" id="GO:0008837">
    <property type="term" value="F:diaminopimelate epimerase activity"/>
    <property type="evidence" value="ECO:0007669"/>
    <property type="project" value="UniProtKB-UniRule"/>
</dbReference>
<comment type="pathway">
    <text evidence="1 8">Amino-acid biosynthesis; L-lysine biosynthesis via DAP pathway; DL-2,6-diaminopimelate from LL-2,6-diaminopimelate: step 1/1.</text>
</comment>
<dbReference type="OrthoDB" id="9805408at2"/>
<comment type="subcellular location">
    <subcellularLocation>
        <location evidence="8">Cytoplasm</location>
    </subcellularLocation>
</comment>
<dbReference type="EC" id="5.1.1.7" evidence="3 8"/>
<feature type="binding site" evidence="8">
    <location>
        <position position="15"/>
    </location>
    <ligand>
        <name>substrate</name>
    </ligand>
</feature>
<feature type="binding site" evidence="8">
    <location>
        <position position="240"/>
    </location>
    <ligand>
        <name>substrate</name>
    </ligand>
</feature>
<feature type="active site" description="Proton donor" evidence="8">
    <location>
        <position position="91"/>
    </location>
</feature>
<feature type="site" description="Could be important to modulate the pK values of the two catalytic cysteine residues" evidence="8">
    <location>
        <position position="264"/>
    </location>
</feature>
<comment type="similarity">
    <text evidence="2 8">Belongs to the diaminopimelate epimerase family.</text>
</comment>
<dbReference type="InterPro" id="IPR001653">
    <property type="entry name" value="DAP_epimerase_DapF"/>
</dbReference>
<evidence type="ECO:0000256" key="1">
    <source>
        <dbReference type="ARBA" id="ARBA00005196"/>
    </source>
</evidence>
<keyword evidence="11" id="KW-1185">Reference proteome</keyword>
<dbReference type="EMBL" id="MWXA01000008">
    <property type="protein sequence ID" value="OZG65584.1"/>
    <property type="molecule type" value="Genomic_DNA"/>
</dbReference>
<feature type="active site" evidence="9">
    <location>
        <position position="91"/>
    </location>
</feature>
<protein>
    <recommendedName>
        <fullName evidence="3 8">Diaminopimelate epimerase</fullName>
        <shortName evidence="8">DAP epimerase</shortName>
        <ecNumber evidence="3 8">5.1.1.7</ecNumber>
    </recommendedName>
    <alternativeName>
        <fullName evidence="8">PLP-independent amino acid racemase</fullName>
    </alternativeName>
</protein>
<evidence type="ECO:0000256" key="5">
    <source>
        <dbReference type="ARBA" id="ARBA00023154"/>
    </source>
</evidence>
<comment type="subunit">
    <text evidence="8">Homodimer.</text>
</comment>
<dbReference type="Gene3D" id="3.10.310.10">
    <property type="entry name" value="Diaminopimelate Epimerase, Chain A, domain 1"/>
    <property type="match status" value="2"/>
</dbReference>
<keyword evidence="4 8" id="KW-0028">Amino-acid biosynthesis</keyword>
<keyword evidence="5 8" id="KW-0457">Lysine biosynthesis</keyword>
<gene>
    <name evidence="8" type="primary">dapF</name>
    <name evidence="10" type="ORF">BAQU_1767</name>
</gene>
<dbReference type="GO" id="GO:0005829">
    <property type="term" value="C:cytosol"/>
    <property type="evidence" value="ECO:0007669"/>
    <property type="project" value="TreeGrafter"/>
</dbReference>
<evidence type="ECO:0000256" key="4">
    <source>
        <dbReference type="ARBA" id="ARBA00022605"/>
    </source>
</evidence>
<dbReference type="PANTHER" id="PTHR31689:SF0">
    <property type="entry name" value="DIAMINOPIMELATE EPIMERASE"/>
    <property type="match status" value="1"/>
</dbReference>
<feature type="binding site" evidence="8">
    <location>
        <position position="82"/>
    </location>
    <ligand>
        <name>substrate</name>
    </ligand>
</feature>
<dbReference type="Pfam" id="PF01678">
    <property type="entry name" value="DAP_epimerase"/>
    <property type="match status" value="2"/>
</dbReference>
<dbReference type="NCBIfam" id="TIGR00652">
    <property type="entry name" value="DapF"/>
    <property type="match status" value="1"/>
</dbReference>
<dbReference type="GeneID" id="98296417"/>
<evidence type="ECO:0000313" key="10">
    <source>
        <dbReference type="EMBL" id="OZG65584.1"/>
    </source>
</evidence>
<comment type="function">
    <text evidence="8">Catalyzes the stereoinversion of LL-2,6-diaminopimelate (L,L-DAP) to meso-diaminopimelate (meso-DAP), a precursor of L-lysine and an essential component of the bacterial peptidoglycan.</text>
</comment>
<evidence type="ECO:0000256" key="8">
    <source>
        <dbReference type="HAMAP-Rule" id="MF_00197"/>
    </source>
</evidence>
<dbReference type="RefSeq" id="WP_094694838.1">
    <property type="nucleotide sequence ID" value="NZ_JBDNSG010000017.1"/>
</dbReference>
<sequence>MSIPDIVYKGHGTGNDFVIYADPDGQYEPTAEEVRHITDRHFGIGGDGLIRLTHPRDVSDLGEATVESLEDAGAQWFMDYRNADGSLAQMCGNGTRVSALFAQKVALDSGFNPQEGSSTAGEASAERSNHAFILGTRAGVKKIRAIRDDPVLGTQLFQVDMGPWSVGPADEYTVTLPTFEGRAMGTYADLGNPHIVVVAQNHSDNTTLKRQAAQSDLGEVSQLDLTRAPIVQPALESGQNVEFLEVMSTDSTADAGTANMRVNERGVGETLSCGTGLCASAAVLRGFTGIGHWTIGVPGGTLRVDVEPDRVLLTGTARIVARIEL</sequence>
<feature type="binding site" evidence="8">
    <location>
        <position position="192"/>
    </location>
    <ligand>
        <name>substrate</name>
    </ligand>
</feature>
<organism evidence="10 11">
    <name type="scientific">Bifidobacterium aquikefiri</name>
    <dbReference type="NCBI Taxonomy" id="1653207"/>
    <lineage>
        <taxon>Bacteria</taxon>
        <taxon>Bacillati</taxon>
        <taxon>Actinomycetota</taxon>
        <taxon>Actinomycetes</taxon>
        <taxon>Bifidobacteriales</taxon>
        <taxon>Bifidobacteriaceae</taxon>
        <taxon>Bifidobacterium</taxon>
    </lineage>
</organism>
<feature type="binding site" evidence="8">
    <location>
        <begin position="92"/>
        <end position="93"/>
    </location>
    <ligand>
        <name>substrate</name>
    </ligand>
</feature>
<dbReference type="PANTHER" id="PTHR31689">
    <property type="entry name" value="DIAMINOPIMELATE EPIMERASE, CHLOROPLASTIC"/>
    <property type="match status" value="1"/>
</dbReference>
<evidence type="ECO:0000256" key="3">
    <source>
        <dbReference type="ARBA" id="ARBA00013080"/>
    </source>
</evidence>
<name>A0A261G2C1_9BIFI</name>
<keyword evidence="8" id="KW-0963">Cytoplasm</keyword>
<dbReference type="GO" id="GO:0009089">
    <property type="term" value="P:lysine biosynthetic process via diaminopimelate"/>
    <property type="evidence" value="ECO:0007669"/>
    <property type="project" value="UniProtKB-UniRule"/>
</dbReference>
<reference evidence="10 11" key="1">
    <citation type="journal article" date="2017" name="BMC Genomics">
        <title>Comparative genomic and phylogenomic analyses of the Bifidobacteriaceae family.</title>
        <authorList>
            <person name="Lugli G.A."/>
            <person name="Milani C."/>
            <person name="Turroni F."/>
            <person name="Duranti S."/>
            <person name="Mancabelli L."/>
            <person name="Mangifesta M."/>
            <person name="Ferrario C."/>
            <person name="Modesto M."/>
            <person name="Mattarelli P."/>
            <person name="Jiri K."/>
            <person name="van Sinderen D."/>
            <person name="Ventura M."/>
        </authorList>
    </citation>
    <scope>NUCLEOTIDE SEQUENCE [LARGE SCALE GENOMIC DNA]</scope>
    <source>
        <strain evidence="10 11">LMG 28769</strain>
    </source>
</reference>
<dbReference type="PROSITE" id="PS01326">
    <property type="entry name" value="DAP_EPIMERASE"/>
    <property type="match status" value="1"/>
</dbReference>
<feature type="site" description="Could be important to modulate the pK values of the two catalytic cysteine residues" evidence="8">
    <location>
        <position position="194"/>
    </location>
</feature>
<dbReference type="AlphaFoldDB" id="A0A261G2C1"/>
<evidence type="ECO:0000313" key="11">
    <source>
        <dbReference type="Proteomes" id="UP000216451"/>
    </source>
</evidence>
<evidence type="ECO:0000256" key="7">
    <source>
        <dbReference type="ARBA" id="ARBA00051712"/>
    </source>
</evidence>